<dbReference type="AlphaFoldDB" id="A0A9X2A621"/>
<accession>A0A9X2A621</accession>
<evidence type="ECO:0000313" key="1">
    <source>
        <dbReference type="EMBL" id="MCG9971939.1"/>
    </source>
</evidence>
<keyword evidence="2" id="KW-1185">Reference proteome</keyword>
<dbReference type="RefSeq" id="WP_240098651.1">
    <property type="nucleotide sequence ID" value="NZ_JAJSON010000020.1"/>
</dbReference>
<dbReference type="Proteomes" id="UP001139344">
    <property type="component" value="Unassembled WGS sequence"/>
</dbReference>
<evidence type="ECO:0000313" key="2">
    <source>
        <dbReference type="Proteomes" id="UP001139344"/>
    </source>
</evidence>
<dbReference type="EMBL" id="JAJSON010000020">
    <property type="protein sequence ID" value="MCG9971939.1"/>
    <property type="molecule type" value="Genomic_DNA"/>
</dbReference>
<reference evidence="1" key="1">
    <citation type="submission" date="2021-12" db="EMBL/GenBank/DDBJ databases">
        <title>Description of Gramella crocea sp. nov., a new bacterium isolated from activated sludge.</title>
        <authorList>
            <person name="Zhang X."/>
        </authorList>
    </citation>
    <scope>NUCLEOTIDE SEQUENCE</scope>
    <source>
        <strain evidence="1">YB25</strain>
    </source>
</reference>
<proteinExistence type="predicted"/>
<sequence>MENPTPVYYVSFDEDESSDSKKLDLDLNPGVYGMACLHRSEDNSYSHLFHNEINGFEVRDC</sequence>
<gene>
    <name evidence="1" type="ORF">LU635_09850</name>
</gene>
<comment type="caution">
    <text evidence="1">The sequence shown here is derived from an EMBL/GenBank/DDBJ whole genome shotgun (WGS) entry which is preliminary data.</text>
</comment>
<protein>
    <submittedName>
        <fullName evidence="1">Uncharacterized protein</fullName>
    </submittedName>
</protein>
<organism evidence="1 2">
    <name type="scientific">Christiangramia crocea</name>
    <dbReference type="NCBI Taxonomy" id="2904124"/>
    <lineage>
        <taxon>Bacteria</taxon>
        <taxon>Pseudomonadati</taxon>
        <taxon>Bacteroidota</taxon>
        <taxon>Flavobacteriia</taxon>
        <taxon>Flavobacteriales</taxon>
        <taxon>Flavobacteriaceae</taxon>
        <taxon>Christiangramia</taxon>
    </lineage>
</organism>
<name>A0A9X2A621_9FLAO</name>